<keyword evidence="7" id="KW-1185">Reference proteome</keyword>
<dbReference type="InterPro" id="IPR058637">
    <property type="entry name" value="YknX-like_C"/>
</dbReference>
<evidence type="ECO:0000259" key="3">
    <source>
        <dbReference type="Pfam" id="PF25954"/>
    </source>
</evidence>
<evidence type="ECO:0000313" key="6">
    <source>
        <dbReference type="EMBL" id="SEQ33816.1"/>
    </source>
</evidence>
<dbReference type="FunFam" id="2.40.30.170:FF:000010">
    <property type="entry name" value="Efflux RND transporter periplasmic adaptor subunit"/>
    <property type="match status" value="1"/>
</dbReference>
<accession>A0A1H9F761</accession>
<comment type="similarity">
    <text evidence="1">Belongs to the membrane fusion protein (MFP) (TC 8.A.1) family.</text>
</comment>
<protein>
    <submittedName>
        <fullName evidence="6">Membrane fusion protein, multidrug efflux system</fullName>
    </submittedName>
</protein>
<dbReference type="EMBL" id="FOFO01000025">
    <property type="protein sequence ID" value="SEQ33816.1"/>
    <property type="molecule type" value="Genomic_DNA"/>
</dbReference>
<feature type="coiled-coil region" evidence="2">
    <location>
        <begin position="100"/>
        <end position="160"/>
    </location>
</feature>
<evidence type="ECO:0000256" key="2">
    <source>
        <dbReference type="SAM" id="Coils"/>
    </source>
</evidence>
<dbReference type="Pfam" id="PF25954">
    <property type="entry name" value="Beta-barrel_RND_2"/>
    <property type="match status" value="1"/>
</dbReference>
<evidence type="ECO:0000256" key="1">
    <source>
        <dbReference type="ARBA" id="ARBA00009477"/>
    </source>
</evidence>
<dbReference type="InterPro" id="IPR006143">
    <property type="entry name" value="RND_pump_MFP"/>
</dbReference>
<dbReference type="OrthoDB" id="9806939at2"/>
<dbReference type="InterPro" id="IPR058647">
    <property type="entry name" value="BSH_CzcB-like"/>
</dbReference>
<dbReference type="RefSeq" id="WP_143339743.1">
    <property type="nucleotide sequence ID" value="NZ_FOFO01000025.1"/>
</dbReference>
<evidence type="ECO:0000259" key="4">
    <source>
        <dbReference type="Pfam" id="PF25973"/>
    </source>
</evidence>
<dbReference type="Gene3D" id="2.40.50.100">
    <property type="match status" value="1"/>
</dbReference>
<feature type="domain" description="CusB-like beta-barrel" evidence="3">
    <location>
        <begin position="202"/>
        <end position="275"/>
    </location>
</feature>
<dbReference type="STRING" id="867345.SAMN05421693_1253"/>
<dbReference type="PANTHER" id="PTHR30469:SF16">
    <property type="entry name" value="HAE1 FAMILY EFFLUX PUMP MFP COMPONENT"/>
    <property type="match status" value="1"/>
</dbReference>
<dbReference type="Gene3D" id="2.40.30.170">
    <property type="match status" value="1"/>
</dbReference>
<reference evidence="6 7" key="1">
    <citation type="submission" date="2016-10" db="EMBL/GenBank/DDBJ databases">
        <authorList>
            <person name="de Groot N.N."/>
        </authorList>
    </citation>
    <scope>NUCLEOTIDE SEQUENCE [LARGE SCALE GENOMIC DNA]</scope>
    <source>
        <strain evidence="6 7">B7-7</strain>
    </source>
</reference>
<dbReference type="Pfam" id="PF25973">
    <property type="entry name" value="BSH_CzcB"/>
    <property type="match status" value="1"/>
</dbReference>
<dbReference type="GO" id="GO:0015562">
    <property type="term" value="F:efflux transmembrane transporter activity"/>
    <property type="evidence" value="ECO:0007669"/>
    <property type="project" value="TreeGrafter"/>
</dbReference>
<dbReference type="Gene3D" id="2.40.420.20">
    <property type="match status" value="1"/>
</dbReference>
<evidence type="ECO:0000313" key="7">
    <source>
        <dbReference type="Proteomes" id="UP000199496"/>
    </source>
</evidence>
<feature type="domain" description="CzcB-like barrel-sandwich hybrid" evidence="4">
    <location>
        <begin position="70"/>
        <end position="194"/>
    </location>
</feature>
<dbReference type="GO" id="GO:1990281">
    <property type="term" value="C:efflux pump complex"/>
    <property type="evidence" value="ECO:0007669"/>
    <property type="project" value="TreeGrafter"/>
</dbReference>
<organism evidence="6 7">
    <name type="scientific">Ectothiorhodospira magna</name>
    <dbReference type="NCBI Taxonomy" id="867345"/>
    <lineage>
        <taxon>Bacteria</taxon>
        <taxon>Pseudomonadati</taxon>
        <taxon>Pseudomonadota</taxon>
        <taxon>Gammaproteobacteria</taxon>
        <taxon>Chromatiales</taxon>
        <taxon>Ectothiorhodospiraceae</taxon>
        <taxon>Ectothiorhodospira</taxon>
    </lineage>
</organism>
<name>A0A1H9F761_9GAMM</name>
<dbReference type="Pfam" id="PF25989">
    <property type="entry name" value="YknX_C"/>
    <property type="match status" value="1"/>
</dbReference>
<dbReference type="SUPFAM" id="SSF111369">
    <property type="entry name" value="HlyD-like secretion proteins"/>
    <property type="match status" value="1"/>
</dbReference>
<evidence type="ECO:0000259" key="5">
    <source>
        <dbReference type="Pfam" id="PF25989"/>
    </source>
</evidence>
<keyword evidence="2" id="KW-0175">Coiled coil</keyword>
<dbReference type="Proteomes" id="UP000199496">
    <property type="component" value="Unassembled WGS sequence"/>
</dbReference>
<proteinExistence type="inferred from homology"/>
<gene>
    <name evidence="6" type="ORF">SAMN05421693_1253</name>
</gene>
<dbReference type="AlphaFoldDB" id="A0A1H9F761"/>
<dbReference type="Gene3D" id="1.10.287.470">
    <property type="entry name" value="Helix hairpin bin"/>
    <property type="match status" value="1"/>
</dbReference>
<feature type="domain" description="YknX-like C-terminal permuted SH3-like" evidence="5">
    <location>
        <begin position="281"/>
        <end position="349"/>
    </location>
</feature>
<sequence>MTGKTLIAPGILTLAILAGVAYVILADHAAPPPPARGAQGPVPVVVAPVVQRYFETRLESLGTARANESVEITARITSPVERIEFSDGQQVSRGQVLVRLAAAEAMAEARERQVSVEEQRRELERIRGLVADRNLPRQRLDEQQSRLSEAQARLEAAQVRVADRVIRAPFDGVVGFRRVSLGALVTPGTVITTLDDISVIKLDFSVPETFLPGVASGQPIEARSAAYRDRTFRGEVTSVDTRVDPGTRAAMVRAAIPNPDGALRPGMLLTLTLVKDQTESLSIPESALMQVRDQHYVFVITDENRVRRQDVEAGRRVPGYVEILGGLEAGTRVVQEGTVRIRPGSAVEVVREYQPVGGRP</sequence>
<dbReference type="PANTHER" id="PTHR30469">
    <property type="entry name" value="MULTIDRUG RESISTANCE PROTEIN MDTA"/>
    <property type="match status" value="1"/>
</dbReference>
<dbReference type="InterPro" id="IPR058792">
    <property type="entry name" value="Beta-barrel_RND_2"/>
</dbReference>
<dbReference type="NCBIfam" id="TIGR01730">
    <property type="entry name" value="RND_mfp"/>
    <property type="match status" value="1"/>
</dbReference>